<reference evidence="5 6" key="1">
    <citation type="submission" date="2018-02" db="EMBL/GenBank/DDBJ databases">
        <title>Comparative genomes isolates from brazilian mangrove.</title>
        <authorList>
            <person name="Araujo J.E."/>
            <person name="Taketani R.G."/>
            <person name="Silva M.C.P."/>
            <person name="Loureco M.V."/>
            <person name="Andreote F.D."/>
        </authorList>
    </citation>
    <scope>NUCLEOTIDE SEQUENCE [LARGE SCALE GENOMIC DNA]</scope>
    <source>
        <strain evidence="5 6">Nap-Phe MGV</strain>
    </source>
</reference>
<dbReference type="Gene3D" id="3.40.50.300">
    <property type="entry name" value="P-loop containing nucleotide triphosphate hydrolases"/>
    <property type="match status" value="1"/>
</dbReference>
<keyword evidence="2" id="KW-0547">Nucleotide-binding</keyword>
<dbReference type="PANTHER" id="PTHR30258:SF2">
    <property type="entry name" value="COMG OPERON PROTEIN 1"/>
    <property type="match status" value="1"/>
</dbReference>
<comment type="similarity">
    <text evidence="1">Belongs to the GSP E family.</text>
</comment>
<accession>A0A2S8GJY6</accession>
<gene>
    <name evidence="5" type="ORF">C5Y93_16795</name>
</gene>
<dbReference type="SUPFAM" id="SSF52540">
    <property type="entry name" value="P-loop containing nucleoside triphosphate hydrolases"/>
    <property type="match status" value="1"/>
</dbReference>
<feature type="domain" description="Bacterial type II secretion system protein E" evidence="4">
    <location>
        <begin position="21"/>
        <end position="390"/>
    </location>
</feature>
<dbReference type="Pfam" id="PF00437">
    <property type="entry name" value="T2SSE"/>
    <property type="match status" value="1"/>
</dbReference>
<comment type="caution">
    <text evidence="5">The sequence shown here is derived from an EMBL/GenBank/DDBJ whole genome shotgun (WGS) entry which is preliminary data.</text>
</comment>
<evidence type="ECO:0000259" key="4">
    <source>
        <dbReference type="Pfam" id="PF00437"/>
    </source>
</evidence>
<evidence type="ECO:0000313" key="5">
    <source>
        <dbReference type="EMBL" id="PQO44759.1"/>
    </source>
</evidence>
<dbReference type="InterPro" id="IPR001482">
    <property type="entry name" value="T2SS/T4SS_dom"/>
</dbReference>
<evidence type="ECO:0000313" key="6">
    <source>
        <dbReference type="Proteomes" id="UP000237819"/>
    </source>
</evidence>
<proteinExistence type="inferred from homology"/>
<evidence type="ECO:0000256" key="2">
    <source>
        <dbReference type="ARBA" id="ARBA00022741"/>
    </source>
</evidence>
<dbReference type="CDD" id="cd01129">
    <property type="entry name" value="PulE-GspE-like"/>
    <property type="match status" value="1"/>
</dbReference>
<dbReference type="EMBL" id="PUHZ01000017">
    <property type="protein sequence ID" value="PQO44759.1"/>
    <property type="molecule type" value="Genomic_DNA"/>
</dbReference>
<name>A0A2S8GJY6_9BACT</name>
<dbReference type="RefSeq" id="WP_105336601.1">
    <property type="nucleotide sequence ID" value="NZ_PUHZ01000017.1"/>
</dbReference>
<dbReference type="GO" id="GO:0016887">
    <property type="term" value="F:ATP hydrolysis activity"/>
    <property type="evidence" value="ECO:0007669"/>
    <property type="project" value="TreeGrafter"/>
</dbReference>
<dbReference type="Gene3D" id="3.30.450.90">
    <property type="match status" value="1"/>
</dbReference>
<dbReference type="GO" id="GO:0005886">
    <property type="term" value="C:plasma membrane"/>
    <property type="evidence" value="ECO:0007669"/>
    <property type="project" value="TreeGrafter"/>
</dbReference>
<dbReference type="AlphaFoldDB" id="A0A2S8GJY6"/>
<sequence>MQLSELHDRLLQHNTSTEVHAEQVVDTLLEGAIALAASDVHLQPTAYGFLIRVRIDGVLLPVGEIPHGKKTDIAARLKILAGLLTYRTDIPQEGRVSDISFGQEVRISTFPSLHGERVVIRILWQQAELNQIADLGLPPTIATDLTDLLRESSGMILIAGPAGSGKSTTAYAGLRHIVSQEEGARSVVTLEDPVESELPGISQSNIRPASGFDFATGLRSLMRQDPEVIFVGEIRDPETAETAMQASLTGQLVLTTFHSGSAAEAVRRLIDMGMPPYMIQSGLLGVLHQRLVRKLCHCAVGCGNDDRFGFHLVGMKKAHGCEDCRGTGYQGRTLLAEWLVPFRHRLADLALESATSAQIEAWAVRAGMTTRWTQAEELLTEGTTSPAEIRRVLGFRDDPNQG</sequence>
<evidence type="ECO:0000256" key="1">
    <source>
        <dbReference type="ARBA" id="ARBA00006611"/>
    </source>
</evidence>
<dbReference type="Proteomes" id="UP000237819">
    <property type="component" value="Unassembled WGS sequence"/>
</dbReference>
<evidence type="ECO:0000256" key="3">
    <source>
        <dbReference type="ARBA" id="ARBA00022840"/>
    </source>
</evidence>
<keyword evidence="3" id="KW-0067">ATP-binding</keyword>
<dbReference type="InterPro" id="IPR027417">
    <property type="entry name" value="P-loop_NTPase"/>
</dbReference>
<dbReference type="GO" id="GO:0005524">
    <property type="term" value="F:ATP binding"/>
    <property type="evidence" value="ECO:0007669"/>
    <property type="project" value="UniProtKB-KW"/>
</dbReference>
<dbReference type="PANTHER" id="PTHR30258">
    <property type="entry name" value="TYPE II SECRETION SYSTEM PROTEIN GSPE-RELATED"/>
    <property type="match status" value="1"/>
</dbReference>
<dbReference type="OrthoDB" id="244550at2"/>
<protein>
    <submittedName>
        <fullName evidence="5">Secretion protein</fullName>
    </submittedName>
</protein>
<organism evidence="5 6">
    <name type="scientific">Blastopirellula marina</name>
    <dbReference type="NCBI Taxonomy" id="124"/>
    <lineage>
        <taxon>Bacteria</taxon>
        <taxon>Pseudomonadati</taxon>
        <taxon>Planctomycetota</taxon>
        <taxon>Planctomycetia</taxon>
        <taxon>Pirellulales</taxon>
        <taxon>Pirellulaceae</taxon>
        <taxon>Blastopirellula</taxon>
    </lineage>
</organism>